<dbReference type="EMBL" id="CP106878">
    <property type="protein sequence ID" value="WAA11176.1"/>
    <property type="molecule type" value="Genomic_DNA"/>
</dbReference>
<evidence type="ECO:0000313" key="2">
    <source>
        <dbReference type="EMBL" id="WAA11176.1"/>
    </source>
</evidence>
<dbReference type="InterPro" id="IPR029032">
    <property type="entry name" value="AhpD-like"/>
</dbReference>
<dbReference type="Pfam" id="PF02627">
    <property type="entry name" value="CMD"/>
    <property type="match status" value="1"/>
</dbReference>
<dbReference type="PANTHER" id="PTHR33930">
    <property type="entry name" value="ALKYL HYDROPEROXIDE REDUCTASE AHPD"/>
    <property type="match status" value="1"/>
</dbReference>
<feature type="domain" description="Carboxymuconolactone decarboxylase-like" evidence="1">
    <location>
        <begin position="29"/>
        <end position="110"/>
    </location>
</feature>
<evidence type="ECO:0000259" key="1">
    <source>
        <dbReference type="Pfam" id="PF02627"/>
    </source>
</evidence>
<organism evidence="2 3">
    <name type="scientific">Fervidibacillus albus</name>
    <dbReference type="NCBI Taxonomy" id="2980026"/>
    <lineage>
        <taxon>Bacteria</taxon>
        <taxon>Bacillati</taxon>
        <taxon>Bacillota</taxon>
        <taxon>Bacilli</taxon>
        <taxon>Bacillales</taxon>
        <taxon>Bacillaceae</taxon>
        <taxon>Fervidibacillus</taxon>
    </lineage>
</organism>
<dbReference type="InterPro" id="IPR003779">
    <property type="entry name" value="CMD-like"/>
</dbReference>
<proteinExistence type="predicted"/>
<evidence type="ECO:0000313" key="3">
    <source>
        <dbReference type="Proteomes" id="UP001164718"/>
    </source>
</evidence>
<gene>
    <name evidence="2" type="ORF">OE104_00740</name>
</gene>
<dbReference type="Proteomes" id="UP001164718">
    <property type="component" value="Chromosome"/>
</dbReference>
<dbReference type="SUPFAM" id="SSF69118">
    <property type="entry name" value="AhpD-like"/>
    <property type="match status" value="1"/>
</dbReference>
<dbReference type="KEGG" id="faf:OE104_00740"/>
<dbReference type="GO" id="GO:0051920">
    <property type="term" value="F:peroxiredoxin activity"/>
    <property type="evidence" value="ECO:0007669"/>
    <property type="project" value="InterPro"/>
</dbReference>
<dbReference type="NCBIfam" id="TIGR00778">
    <property type="entry name" value="ahpD_dom"/>
    <property type="match status" value="1"/>
</dbReference>
<dbReference type="Gene3D" id="1.20.1290.10">
    <property type="entry name" value="AhpD-like"/>
    <property type="match status" value="1"/>
</dbReference>
<protein>
    <submittedName>
        <fullName evidence="2">Carboxymuconolactone decarboxylase family protein</fullName>
    </submittedName>
</protein>
<dbReference type="PANTHER" id="PTHR33930:SF2">
    <property type="entry name" value="BLR3452 PROTEIN"/>
    <property type="match status" value="1"/>
</dbReference>
<keyword evidence="3" id="KW-1185">Reference proteome</keyword>
<dbReference type="AlphaFoldDB" id="A0A9E8RWY5"/>
<dbReference type="RefSeq" id="WP_275418999.1">
    <property type="nucleotide sequence ID" value="NZ_CP106878.1"/>
</dbReference>
<sequence>MTDIHGENPTEYALLEYKKGMGIFTKKMPELAKHYHAYTEACFKDGALTEREKQLIALGISLYSGDEYCIIYHTKGCLDNGCDEKQILEIAGVASVFGGGASMSQTVTLLQQSISDFNTNRH</sequence>
<accession>A0A9E8RWY5</accession>
<name>A0A9E8RWY5_9BACI</name>
<dbReference type="InterPro" id="IPR004675">
    <property type="entry name" value="AhpD_core"/>
</dbReference>
<reference evidence="2" key="1">
    <citation type="submission" date="2022-09" db="EMBL/GenBank/DDBJ databases">
        <title>Complete Genomes of Fervidibacillus albus and Fervidibacillus halotolerans isolated from tidal flat sediments.</title>
        <authorList>
            <person name="Kwon K.K."/>
            <person name="Yang S.-H."/>
            <person name="Park M.J."/>
            <person name="Oh H.-M."/>
        </authorList>
    </citation>
    <scope>NUCLEOTIDE SEQUENCE</scope>
    <source>
        <strain evidence="2">MEBiC13591</strain>
    </source>
</reference>